<dbReference type="SUPFAM" id="SSF48371">
    <property type="entry name" value="ARM repeat"/>
    <property type="match status" value="1"/>
</dbReference>
<feature type="compositionally biased region" description="Basic and acidic residues" evidence="1">
    <location>
        <begin position="81"/>
        <end position="90"/>
    </location>
</feature>
<dbReference type="PANTHER" id="PTHR33115:SF50">
    <property type="entry name" value="ARM REPEAT SUPERFAMILY PROTEIN"/>
    <property type="match status" value="1"/>
</dbReference>
<evidence type="ECO:0000313" key="3">
    <source>
        <dbReference type="Proteomes" id="UP001633002"/>
    </source>
</evidence>
<feature type="region of interest" description="Disordered" evidence="1">
    <location>
        <begin position="278"/>
        <end position="312"/>
    </location>
</feature>
<comment type="caution">
    <text evidence="2">The sequence shown here is derived from an EMBL/GenBank/DDBJ whole genome shotgun (WGS) entry which is preliminary data.</text>
</comment>
<keyword evidence="3" id="KW-1185">Reference proteome</keyword>
<dbReference type="Gene3D" id="1.25.10.10">
    <property type="entry name" value="Leucine-rich Repeat Variant"/>
    <property type="match status" value="1"/>
</dbReference>
<evidence type="ECO:0000256" key="1">
    <source>
        <dbReference type="SAM" id="MobiDB-lite"/>
    </source>
</evidence>
<proteinExistence type="predicted"/>
<feature type="compositionally biased region" description="Polar residues" evidence="1">
    <location>
        <begin position="25"/>
        <end position="47"/>
    </location>
</feature>
<sequence>MCSISPDVSSSDKEERPVLRHQKSKVQFSSETSGPPRRQQSQDQLSNEAVFPPSRQQSIASSTVVFPPSRQQSIASSTVTDGEHIVEVLRDPPPSSEEDFQASSLGPEWRREGRYIDASCLFDSIRTSPNHVYEKDDPEDTYDEDGPGGNLGGEEEKKSKKKEKAPEQHITIFALRLALIEKGASGLGALSFLWATVVILGGFATSVNETDFWVVTLIILAESSRIFSRSHELEWQRLSVRSHEGIAHRFLTSVTLARDLTTRIKSFLHFQTEITDGGTSPTGAGGAQLSPPGSVSSPSLQNPKGTRPPAPVRRMNIVDSKTKDQTRTWNAPSLQIVPFTHHLATTKLVSRLLYAVQLLSAMMSIALAIWRLQQQDFFYNPNGNQQKPPNITVSMNVFYILSVVEAGMFLAEKSYWEYKIRVKELLQSVNKEAELGPENLVTVKQFFYDVYSQCLRGSVFDGLEMDLVSFSTSWLQAEDFKQQLGGARLLNRIVSGPDGKPRKDHFAADCLRRMGTSPGIIERLVEMLSWSSKHEQPLLSEVSTVICRLVVYNRNCSRIVAIPGSIEGITNLLLPHKWPTSKASEQFLEQTKTYLELSLNGLRILKYLCKDHKNCLRIGEAKGLLSILIFFIEVRNEKAFEHSTSSGKDPEHGRDILYYYLKRYKKSLQVIGLLAANTNTSGGTLRSRIAAVVSGLKNLRDMIHYGRSQPELQRLSVEILFHLAIDLDVRKTIGATGGIIRSLYDLFASYDEAASGKTSCNPSTTSEKSNFTKERQERRLVSQTAGKTLSRIVLQNEKNCLKLVYVNSKNGEPFLKCMTEFLSKPLKKAAGTANEEIASCSTQILKEAADDANEEIASCTAQILRSVIHHVDDKLKRQVAEGSAHIVLQLIQQRLQKKRSLLYESYLGLASKIVEHLNLETYSLLIHKVIKQDELAVLILKNLRHTPSTNRFPNIRRFGSLVQVLHDTLDSISEVENFCLFSGLVGYVKHLEEMETLVNRAIEKVETVDLAANP</sequence>
<dbReference type="InterPro" id="IPR016024">
    <property type="entry name" value="ARM-type_fold"/>
</dbReference>
<dbReference type="Proteomes" id="UP001633002">
    <property type="component" value="Unassembled WGS sequence"/>
</dbReference>
<accession>A0ABD3GQ85</accession>
<feature type="compositionally biased region" description="Acidic residues" evidence="1">
    <location>
        <begin position="136"/>
        <end position="146"/>
    </location>
</feature>
<feature type="region of interest" description="Disordered" evidence="1">
    <location>
        <begin position="129"/>
        <end position="163"/>
    </location>
</feature>
<dbReference type="AlphaFoldDB" id="A0ABD3GQ85"/>
<dbReference type="InterPro" id="IPR011989">
    <property type="entry name" value="ARM-like"/>
</dbReference>
<name>A0ABD3GQ85_9MARC</name>
<feature type="region of interest" description="Disordered" evidence="1">
    <location>
        <begin position="1"/>
        <end position="105"/>
    </location>
</feature>
<reference evidence="2 3" key="1">
    <citation type="submission" date="2024-09" db="EMBL/GenBank/DDBJ databases">
        <title>Chromosome-scale assembly of Riccia sorocarpa.</title>
        <authorList>
            <person name="Paukszto L."/>
        </authorList>
    </citation>
    <scope>NUCLEOTIDE SEQUENCE [LARGE SCALE GENOMIC DNA]</scope>
    <source>
        <strain evidence="2">LP-2024</strain>
        <tissue evidence="2">Aerial parts of the thallus</tissue>
    </source>
</reference>
<dbReference type="EMBL" id="JBJQOH010000007">
    <property type="protein sequence ID" value="KAL3680215.1"/>
    <property type="molecule type" value="Genomic_DNA"/>
</dbReference>
<feature type="compositionally biased region" description="Polar residues" evidence="1">
    <location>
        <begin position="54"/>
        <end position="80"/>
    </location>
</feature>
<protein>
    <submittedName>
        <fullName evidence="2">Uncharacterized protein</fullName>
    </submittedName>
</protein>
<dbReference type="PANTHER" id="PTHR33115">
    <property type="entry name" value="ARM REPEAT SUPERFAMILY PROTEIN"/>
    <property type="match status" value="1"/>
</dbReference>
<organism evidence="2 3">
    <name type="scientific">Riccia sorocarpa</name>
    <dbReference type="NCBI Taxonomy" id="122646"/>
    <lineage>
        <taxon>Eukaryota</taxon>
        <taxon>Viridiplantae</taxon>
        <taxon>Streptophyta</taxon>
        <taxon>Embryophyta</taxon>
        <taxon>Marchantiophyta</taxon>
        <taxon>Marchantiopsida</taxon>
        <taxon>Marchantiidae</taxon>
        <taxon>Marchantiales</taxon>
        <taxon>Ricciaceae</taxon>
        <taxon>Riccia</taxon>
    </lineage>
</organism>
<evidence type="ECO:0000313" key="2">
    <source>
        <dbReference type="EMBL" id="KAL3680215.1"/>
    </source>
</evidence>
<feature type="compositionally biased region" description="Low complexity" evidence="1">
    <location>
        <begin position="290"/>
        <end position="299"/>
    </location>
</feature>
<gene>
    <name evidence="2" type="ORF">R1sor_023171</name>
</gene>